<name>A0A915Q232_9BILA</name>
<protein>
    <submittedName>
        <fullName evidence="6">Hikeshi-like domain-containing protein</fullName>
    </submittedName>
</protein>
<dbReference type="PANTHER" id="PTHR12925:SF0">
    <property type="entry name" value="PROTEIN HIKESHI"/>
    <property type="match status" value="1"/>
</dbReference>
<evidence type="ECO:0000313" key="6">
    <source>
        <dbReference type="WBParaSite" id="sdigi.contig6.g810.t1"/>
    </source>
</evidence>
<proteinExistence type="inferred from homology"/>
<dbReference type="PANTHER" id="PTHR12925">
    <property type="entry name" value="HIKESHI FAMILY MEMBER"/>
    <property type="match status" value="1"/>
</dbReference>
<dbReference type="InterPro" id="IPR031318">
    <property type="entry name" value="OPI10"/>
</dbReference>
<dbReference type="Proteomes" id="UP000887581">
    <property type="component" value="Unplaced"/>
</dbReference>
<dbReference type="InterPro" id="IPR048364">
    <property type="entry name" value="Hikeshi-like_C"/>
</dbReference>
<evidence type="ECO:0000313" key="5">
    <source>
        <dbReference type="Proteomes" id="UP000887581"/>
    </source>
</evidence>
<dbReference type="GO" id="GO:0006606">
    <property type="term" value="P:protein import into nucleus"/>
    <property type="evidence" value="ECO:0007669"/>
    <property type="project" value="TreeGrafter"/>
</dbReference>
<keyword evidence="2" id="KW-0175">Coiled coil</keyword>
<dbReference type="GO" id="GO:0005634">
    <property type="term" value="C:nucleus"/>
    <property type="evidence" value="ECO:0007669"/>
    <property type="project" value="TreeGrafter"/>
</dbReference>
<evidence type="ECO:0000259" key="4">
    <source>
        <dbReference type="Pfam" id="PF21057"/>
    </source>
</evidence>
<dbReference type="GO" id="GO:0061608">
    <property type="term" value="F:nuclear import signal receptor activity"/>
    <property type="evidence" value="ECO:0007669"/>
    <property type="project" value="TreeGrafter"/>
</dbReference>
<evidence type="ECO:0000256" key="1">
    <source>
        <dbReference type="ARBA" id="ARBA00006623"/>
    </source>
</evidence>
<dbReference type="WBParaSite" id="sdigi.contig6.g810.t1">
    <property type="protein sequence ID" value="sdigi.contig6.g810.t1"/>
    <property type="gene ID" value="sdigi.contig6.g810"/>
</dbReference>
<feature type="domain" description="Hikeshi-like N-terminal" evidence="3">
    <location>
        <begin position="41"/>
        <end position="164"/>
    </location>
</feature>
<dbReference type="Pfam" id="PF21057">
    <property type="entry name" value="Hikeshi-like_C"/>
    <property type="match status" value="1"/>
</dbReference>
<dbReference type="GO" id="GO:0030544">
    <property type="term" value="F:Hsp70 protein binding"/>
    <property type="evidence" value="ECO:0007669"/>
    <property type="project" value="TreeGrafter"/>
</dbReference>
<sequence>MENQLTKVFGVITAGRPVRYMQLFYIPPVMSEGSVLPICGEILIQTDFVQVSRTEFVIEMGDSSSANHVVVFLTGIAPFPADMAGSVYIRWPKIGTETNWHYLGYIANDKPSAIFRVAQLHKMDAVHGGLFVSNLSTSGSVAGNAQIGISVEPLAVITSKVPAEGTTVSQQSSFMEFAEKMLQNFVNHLQSFAVRLPRPENPGESTDFISASAVQRFGVNDFTYFLSTDMNPSVDKLISFIIAACGLFVVFVTGSRMASNNICQSHFDLSAQIGVTSYDISSLVDDDFEVIGSLTDTLRSMSLETSSEVPLYDIQIGNGVDTVTGKYSGAGAGTNEEADNTTPLANNSLKADDDIDGKTNIEMLRRRLDEEIAQKIHFSAELEETQRVLNECRMKVDEEVAGKIERDDIIKVLQATVIQLRNSGDLSCFGSNVANEQALASSLHEKDQLIEALKKQLEEAEERYEREHKEVLDLEEIVKILHEYIQNDQPVHIEQLQ</sequence>
<accession>A0A915Q232</accession>
<keyword evidence="5" id="KW-1185">Reference proteome</keyword>
<dbReference type="InterPro" id="IPR008493">
    <property type="entry name" value="Hikeshi-like_N"/>
</dbReference>
<dbReference type="Pfam" id="PF05603">
    <property type="entry name" value="Hikeshi-like_N"/>
    <property type="match status" value="1"/>
</dbReference>
<dbReference type="AlphaFoldDB" id="A0A915Q232"/>
<feature type="domain" description="Hikeshi-like C-terminal" evidence="4">
    <location>
        <begin position="173"/>
        <end position="216"/>
    </location>
</feature>
<organism evidence="5 6">
    <name type="scientific">Setaria digitata</name>
    <dbReference type="NCBI Taxonomy" id="48799"/>
    <lineage>
        <taxon>Eukaryota</taxon>
        <taxon>Metazoa</taxon>
        <taxon>Ecdysozoa</taxon>
        <taxon>Nematoda</taxon>
        <taxon>Chromadorea</taxon>
        <taxon>Rhabditida</taxon>
        <taxon>Spirurina</taxon>
        <taxon>Spiruromorpha</taxon>
        <taxon>Filarioidea</taxon>
        <taxon>Setariidae</taxon>
        <taxon>Setaria</taxon>
    </lineage>
</organism>
<dbReference type="GO" id="GO:0005829">
    <property type="term" value="C:cytosol"/>
    <property type="evidence" value="ECO:0007669"/>
    <property type="project" value="TreeGrafter"/>
</dbReference>
<evidence type="ECO:0000256" key="2">
    <source>
        <dbReference type="SAM" id="Coils"/>
    </source>
</evidence>
<feature type="coiled-coil region" evidence="2">
    <location>
        <begin position="443"/>
        <end position="477"/>
    </location>
</feature>
<comment type="similarity">
    <text evidence="1">Belongs to the OPI10 family.</text>
</comment>
<reference evidence="6" key="1">
    <citation type="submission" date="2022-11" db="UniProtKB">
        <authorList>
            <consortium name="WormBaseParasite"/>
        </authorList>
    </citation>
    <scope>IDENTIFICATION</scope>
</reference>
<evidence type="ECO:0000259" key="3">
    <source>
        <dbReference type="Pfam" id="PF05603"/>
    </source>
</evidence>